<dbReference type="EMBL" id="QNRR01000001">
    <property type="protein sequence ID" value="RBP48069.1"/>
    <property type="molecule type" value="Genomic_DNA"/>
</dbReference>
<dbReference type="PANTHER" id="PTHR39206">
    <property type="entry name" value="SLL8004 PROTEIN"/>
    <property type="match status" value="1"/>
</dbReference>
<sequence>MRIPDESPTLLLIGGCNGTGKTTFARRLLPAEGIERFLNADELARGLSPLKPELTALRAGRLLLEEARRLIDARSSFGLESTLSGKTYARLLEEAKTAGFVIMLHFLVVPSPEVAIERVAQRVQKGGHHVPDADIRRRFRRSVENFLHTYVSLADAWKVWDNELNTFTPIADSENHSYDEVSDLLTRMTLKEDKPRIVTPSTERAMRAMQLAYEDAKAENARWGLPMIPQEWDPRIEPVYTGKKKATSTNTT</sequence>
<protein>
    <submittedName>
        <fullName evidence="1">Putative ABC-type ATPase</fullName>
    </submittedName>
</protein>
<dbReference type="InterPro" id="IPR027417">
    <property type="entry name" value="P-loop_NTPase"/>
</dbReference>
<dbReference type="PANTHER" id="PTHR39206:SF1">
    <property type="entry name" value="SLL8004 PROTEIN"/>
    <property type="match status" value="1"/>
</dbReference>
<keyword evidence="2" id="KW-1185">Reference proteome</keyword>
<dbReference type="Pfam" id="PF13671">
    <property type="entry name" value="AAA_33"/>
    <property type="match status" value="1"/>
</dbReference>
<dbReference type="OrthoDB" id="9791543at2"/>
<dbReference type="Proteomes" id="UP000253426">
    <property type="component" value="Unassembled WGS sequence"/>
</dbReference>
<gene>
    <name evidence="1" type="ORF">DES53_101869</name>
</gene>
<evidence type="ECO:0000313" key="2">
    <source>
        <dbReference type="Proteomes" id="UP000253426"/>
    </source>
</evidence>
<reference evidence="1 2" key="1">
    <citation type="submission" date="2018-06" db="EMBL/GenBank/DDBJ databases">
        <title>Genomic Encyclopedia of Type Strains, Phase IV (KMG-IV): sequencing the most valuable type-strain genomes for metagenomic binning, comparative biology and taxonomic classification.</title>
        <authorList>
            <person name="Goeker M."/>
        </authorList>
    </citation>
    <scope>NUCLEOTIDE SEQUENCE [LARGE SCALE GENOMIC DNA]</scope>
    <source>
        <strain evidence="1 2">DSM 25532</strain>
    </source>
</reference>
<dbReference type="SUPFAM" id="SSF52540">
    <property type="entry name" value="P-loop containing nucleoside triphosphate hydrolases"/>
    <property type="match status" value="1"/>
</dbReference>
<dbReference type="AlphaFoldDB" id="A0A366HWJ1"/>
<organism evidence="1 2">
    <name type="scientific">Roseimicrobium gellanilyticum</name>
    <dbReference type="NCBI Taxonomy" id="748857"/>
    <lineage>
        <taxon>Bacteria</taxon>
        <taxon>Pseudomonadati</taxon>
        <taxon>Verrucomicrobiota</taxon>
        <taxon>Verrucomicrobiia</taxon>
        <taxon>Verrucomicrobiales</taxon>
        <taxon>Verrucomicrobiaceae</taxon>
        <taxon>Roseimicrobium</taxon>
    </lineage>
</organism>
<dbReference type="RefSeq" id="WP_113956945.1">
    <property type="nucleotide sequence ID" value="NZ_QNRR01000001.1"/>
</dbReference>
<accession>A0A366HWJ1</accession>
<proteinExistence type="predicted"/>
<comment type="caution">
    <text evidence="1">The sequence shown here is derived from an EMBL/GenBank/DDBJ whole genome shotgun (WGS) entry which is preliminary data.</text>
</comment>
<dbReference type="Gene3D" id="3.40.50.300">
    <property type="entry name" value="P-loop containing nucleotide triphosphate hydrolases"/>
    <property type="match status" value="1"/>
</dbReference>
<name>A0A366HWJ1_9BACT</name>
<evidence type="ECO:0000313" key="1">
    <source>
        <dbReference type="EMBL" id="RBP48069.1"/>
    </source>
</evidence>